<dbReference type="EnsemblMetazoa" id="XM_030984544">
    <property type="protein sequence ID" value="XP_030840404"/>
    <property type="gene ID" value="LOC105445861"/>
</dbReference>
<feature type="transmembrane region" description="Helical" evidence="10">
    <location>
        <begin position="56"/>
        <end position="73"/>
    </location>
</feature>
<dbReference type="GeneID" id="105445861"/>
<dbReference type="Proteomes" id="UP000007110">
    <property type="component" value="Unassembled WGS sequence"/>
</dbReference>
<dbReference type="GO" id="GO:1902600">
    <property type="term" value="P:proton transmembrane transport"/>
    <property type="evidence" value="ECO:0007669"/>
    <property type="project" value="UniProtKB-KW"/>
</dbReference>
<dbReference type="GeneID" id="115924262"/>
<dbReference type="Pfam" id="PF10206">
    <property type="entry name" value="WRW"/>
    <property type="match status" value="1"/>
</dbReference>
<proteinExistence type="inferred from homology"/>
<evidence type="ECO:0000313" key="12">
    <source>
        <dbReference type="Proteomes" id="UP000007110"/>
    </source>
</evidence>
<reference evidence="11" key="2">
    <citation type="submission" date="2021-01" db="UniProtKB">
        <authorList>
            <consortium name="EnsemblMetazoa"/>
        </authorList>
    </citation>
    <scope>IDENTIFICATION</scope>
</reference>
<keyword evidence="7" id="KW-0496">Mitochondrion</keyword>
<evidence type="ECO:0000256" key="8">
    <source>
        <dbReference type="ARBA" id="ARBA00023136"/>
    </source>
</evidence>
<dbReference type="InParanoid" id="A0A7M7P0V3"/>
<dbReference type="AlphaFoldDB" id="A0A7M7P0V3"/>
<organism evidence="11 12">
    <name type="scientific">Strongylocentrotus purpuratus</name>
    <name type="common">Purple sea urchin</name>
    <dbReference type="NCBI Taxonomy" id="7668"/>
    <lineage>
        <taxon>Eukaryota</taxon>
        <taxon>Metazoa</taxon>
        <taxon>Echinodermata</taxon>
        <taxon>Eleutherozoa</taxon>
        <taxon>Echinozoa</taxon>
        <taxon>Echinoidea</taxon>
        <taxon>Euechinoidea</taxon>
        <taxon>Echinacea</taxon>
        <taxon>Camarodonta</taxon>
        <taxon>Echinidea</taxon>
        <taxon>Strongylocentrotidae</taxon>
        <taxon>Strongylocentrotus</taxon>
    </lineage>
</organism>
<dbReference type="PANTHER" id="PTHR13080">
    <property type="entry name" value="ATP SYNTHASE F CHAIN, MITOCHONDRIAL-RELATED"/>
    <property type="match status" value="1"/>
</dbReference>
<keyword evidence="12" id="KW-1185">Reference proteome</keyword>
<evidence type="ECO:0000256" key="7">
    <source>
        <dbReference type="ARBA" id="ARBA00023128"/>
    </source>
</evidence>
<dbReference type="GO" id="GO:0045259">
    <property type="term" value="C:proton-transporting ATP synthase complex"/>
    <property type="evidence" value="ECO:0000318"/>
    <property type="project" value="GO_Central"/>
</dbReference>
<dbReference type="OMA" id="HKYVQPK"/>
<dbReference type="OrthoDB" id="8921675at2759"/>
<keyword evidence="5" id="KW-0375">Hydrogen ion transport</keyword>
<dbReference type="FunCoup" id="A0A7M7P0V3">
    <property type="interactions" value="975"/>
</dbReference>
<reference evidence="12" key="1">
    <citation type="submission" date="2015-02" db="EMBL/GenBank/DDBJ databases">
        <title>Genome sequencing for Strongylocentrotus purpuratus.</title>
        <authorList>
            <person name="Murali S."/>
            <person name="Liu Y."/>
            <person name="Vee V."/>
            <person name="English A."/>
            <person name="Wang M."/>
            <person name="Skinner E."/>
            <person name="Han Y."/>
            <person name="Muzny D.M."/>
            <person name="Worley K.C."/>
            <person name="Gibbs R.A."/>
        </authorList>
    </citation>
    <scope>NUCLEOTIDE SEQUENCE</scope>
</reference>
<dbReference type="GO" id="GO:0031966">
    <property type="term" value="C:mitochondrial membrane"/>
    <property type="evidence" value="ECO:0007669"/>
    <property type="project" value="UniProtKB-SubCell"/>
</dbReference>
<keyword evidence="4" id="KW-0138">CF(0)</keyword>
<dbReference type="EnsemblMetazoa" id="XM_030986360">
    <property type="protein sequence ID" value="XP_030842220"/>
    <property type="gene ID" value="LOC115924262"/>
</dbReference>
<dbReference type="RefSeq" id="XP_030842220.1">
    <property type="nucleotide sequence ID" value="XM_030986360.1"/>
</dbReference>
<dbReference type="InterPro" id="IPR019344">
    <property type="entry name" value="F1F0-ATPsyn_F_prd"/>
</dbReference>
<evidence type="ECO:0000256" key="5">
    <source>
        <dbReference type="ARBA" id="ARBA00022781"/>
    </source>
</evidence>
<evidence type="ECO:0000256" key="2">
    <source>
        <dbReference type="ARBA" id="ARBA00005895"/>
    </source>
</evidence>
<evidence type="ECO:0000256" key="10">
    <source>
        <dbReference type="SAM" id="Phobius"/>
    </source>
</evidence>
<protein>
    <recommendedName>
        <fullName evidence="13">ATP synthase subunit f, mitochondrial</fullName>
    </recommendedName>
</protein>
<keyword evidence="10" id="KW-1133">Transmembrane helix</keyword>
<sequence length="88" mass="10280">MADKAVAELRLSEVKLGQLPKWLSTCSFTPGGLVRAFGRGRTRYYNKYINVVRGNVAPVGQFIATFVILNYMWRFKVEKQHRLKKHHW</sequence>
<name>A0A7M7P0V3_STRPU</name>
<keyword evidence="6" id="KW-0406">Ion transport</keyword>
<evidence type="ECO:0000256" key="1">
    <source>
        <dbReference type="ARBA" id="ARBA00004325"/>
    </source>
</evidence>
<keyword evidence="10" id="KW-0812">Transmembrane</keyword>
<keyword evidence="3" id="KW-0813">Transport</keyword>
<evidence type="ECO:0000256" key="4">
    <source>
        <dbReference type="ARBA" id="ARBA00022547"/>
    </source>
</evidence>
<dbReference type="PANTHER" id="PTHR13080:SF20">
    <property type="entry name" value="ATP SYNTHASE SUBUNIT F, MITOCHONDRIAL-RELATED"/>
    <property type="match status" value="1"/>
</dbReference>
<accession>A0A7M7P0V3</accession>
<dbReference type="RefSeq" id="XP_030840404.1">
    <property type="nucleotide sequence ID" value="XM_030984544.1"/>
</dbReference>
<evidence type="ECO:0000256" key="9">
    <source>
        <dbReference type="ARBA" id="ARBA00023310"/>
    </source>
</evidence>
<evidence type="ECO:0000256" key="3">
    <source>
        <dbReference type="ARBA" id="ARBA00022448"/>
    </source>
</evidence>
<evidence type="ECO:0000256" key="6">
    <source>
        <dbReference type="ARBA" id="ARBA00023065"/>
    </source>
</evidence>
<dbReference type="KEGG" id="spu:115924262"/>
<evidence type="ECO:0008006" key="13">
    <source>
        <dbReference type="Google" id="ProtNLM"/>
    </source>
</evidence>
<keyword evidence="9" id="KW-0066">ATP synthesis</keyword>
<comment type="subcellular location">
    <subcellularLocation>
        <location evidence="1">Mitochondrion membrane</location>
    </subcellularLocation>
</comment>
<dbReference type="GO" id="GO:0042776">
    <property type="term" value="P:proton motive force-driven mitochondrial ATP synthesis"/>
    <property type="evidence" value="ECO:0000318"/>
    <property type="project" value="GO_Central"/>
</dbReference>
<comment type="similarity">
    <text evidence="2">Belongs to the ATPase F chain family.</text>
</comment>
<dbReference type="KEGG" id="spu:105445861"/>
<keyword evidence="8 10" id="KW-0472">Membrane</keyword>
<evidence type="ECO:0000313" key="11">
    <source>
        <dbReference type="EnsemblMetazoa" id="XP_030842220"/>
    </source>
</evidence>